<name>A0A7D5QGL4_9EURY</name>
<comment type="subcellular location">
    <subcellularLocation>
        <location evidence="1 8">Cell membrane</location>
        <topology evidence="1 8">Multi-pass membrane protein</topology>
    </subcellularLocation>
</comment>
<gene>
    <name evidence="10" type="primary">pstA</name>
    <name evidence="10" type="ORF">HUG12_07315</name>
</gene>
<dbReference type="NCBIfam" id="TIGR00974">
    <property type="entry name" value="3a0107s02c"/>
    <property type="match status" value="1"/>
</dbReference>
<keyword evidence="4 8" id="KW-1003">Cell membrane</keyword>
<feature type="transmembrane region" description="Helical" evidence="8">
    <location>
        <begin position="93"/>
        <end position="113"/>
    </location>
</feature>
<feature type="transmembrane region" description="Helical" evidence="8">
    <location>
        <begin position="505"/>
        <end position="527"/>
    </location>
</feature>
<dbReference type="PANTHER" id="PTHR43470:SF5">
    <property type="entry name" value="PHOSPHATE TRANSPORT SYSTEM PERMEASE PROTEIN PSTA"/>
    <property type="match status" value="1"/>
</dbReference>
<feature type="transmembrane region" description="Helical" evidence="8">
    <location>
        <begin position="230"/>
        <end position="248"/>
    </location>
</feature>
<dbReference type="InterPro" id="IPR005672">
    <property type="entry name" value="Phosphate_PstA"/>
</dbReference>
<evidence type="ECO:0000313" key="10">
    <source>
        <dbReference type="EMBL" id="QLG61544.1"/>
    </source>
</evidence>
<keyword evidence="11" id="KW-1185">Reference proteome</keyword>
<dbReference type="GeneID" id="56037256"/>
<dbReference type="Proteomes" id="UP000509626">
    <property type="component" value="Chromosome"/>
</dbReference>
<evidence type="ECO:0000259" key="9">
    <source>
        <dbReference type="PROSITE" id="PS50928"/>
    </source>
</evidence>
<dbReference type="Gene3D" id="1.10.3720.10">
    <property type="entry name" value="MetI-like"/>
    <property type="match status" value="1"/>
</dbReference>
<feature type="transmembrane region" description="Helical" evidence="8">
    <location>
        <begin position="306"/>
        <end position="337"/>
    </location>
</feature>
<feature type="transmembrane region" description="Helical" evidence="8">
    <location>
        <begin position="383"/>
        <end position="405"/>
    </location>
</feature>
<keyword evidence="3" id="KW-0813">Transport</keyword>
<feature type="transmembrane region" description="Helical" evidence="8">
    <location>
        <begin position="358"/>
        <end position="377"/>
    </location>
</feature>
<comment type="similarity">
    <text evidence="2 8">Belongs to the binding-protein-dependent transport system permease family. CysTW subfamily.</text>
</comment>
<proteinExistence type="inferred from homology"/>
<evidence type="ECO:0000256" key="5">
    <source>
        <dbReference type="ARBA" id="ARBA00022692"/>
    </source>
</evidence>
<evidence type="ECO:0000256" key="6">
    <source>
        <dbReference type="ARBA" id="ARBA00022989"/>
    </source>
</evidence>
<dbReference type="EMBL" id="CP058579">
    <property type="protein sequence ID" value="QLG61544.1"/>
    <property type="molecule type" value="Genomic_DNA"/>
</dbReference>
<evidence type="ECO:0000256" key="7">
    <source>
        <dbReference type="ARBA" id="ARBA00023136"/>
    </source>
</evidence>
<feature type="transmembrane region" description="Helical" evidence="8">
    <location>
        <begin position="175"/>
        <end position="192"/>
    </location>
</feature>
<feature type="transmembrane region" description="Helical" evidence="8">
    <location>
        <begin position="27"/>
        <end position="48"/>
    </location>
</feature>
<sequence>MTAAESTASATTDFGSVSRVKSVAFEYVTLAASLVGIVTLAVLLGYVSGDAFGIGAAEPTWFLVFLLTVAGPAVGFLWYAVRTPGVSDVVEGVVVRLIGGTEFALALVVLFVVTDIQLWMLLYTFGIVPAVAVLIYGSANDDDRLSFPVPLAVLVVGLAVGYVLKGPINTYPTDVIIYLWTVGVPVAAYYGYRWRDRTGTRAGALVGIGTLVAAATAGFGLASVSGVGPSVGVILVLVPGTLIASYAAETAIDRPLARRGLLFPVVVLVGLLLGQLLVTTLGIVGPEPWLDGQFLTSAPSRFAEEAGLYPAIIGSVFVISLVAVLSFVFGVGCAVYLEEYAPQSGYGGLATSVVQVNISNLAGVPSVVYGLLGLGIFVNLVGFGFGIVLVAAMTLSLLILPIVIISSQEAIRSVPDSQRQAAYGMGATRWQTVRSVVLPEALPGIMTGSILALGRAIGETAPLIIIGVAQTLFSPPTELFGRATAMPMQIYGWAFRPQEAFREGVVAAGVVTLMVVLLSINSVAIYVRNNYQRGS</sequence>
<dbReference type="GO" id="GO:0005886">
    <property type="term" value="C:plasma membrane"/>
    <property type="evidence" value="ECO:0007669"/>
    <property type="project" value="UniProtKB-SubCell"/>
</dbReference>
<dbReference type="RefSeq" id="WP_179268129.1">
    <property type="nucleotide sequence ID" value="NZ_CP058579.1"/>
</dbReference>
<protein>
    <recommendedName>
        <fullName evidence="8">Phosphate transport system permease protein PstA</fullName>
    </recommendedName>
</protein>
<keyword evidence="7 8" id="KW-0472">Membrane</keyword>
<evidence type="ECO:0000256" key="4">
    <source>
        <dbReference type="ARBA" id="ARBA00022475"/>
    </source>
</evidence>
<feature type="transmembrane region" description="Helical" evidence="8">
    <location>
        <begin position="119"/>
        <end position="138"/>
    </location>
</feature>
<evidence type="ECO:0000256" key="1">
    <source>
        <dbReference type="ARBA" id="ARBA00004651"/>
    </source>
</evidence>
<reference evidence="10 11" key="1">
    <citation type="submission" date="2020-06" db="EMBL/GenBank/DDBJ databases">
        <title>NJ-3-1, isolated from saline soil.</title>
        <authorList>
            <person name="Cui H.L."/>
            <person name="Shi X."/>
        </authorList>
    </citation>
    <scope>NUCLEOTIDE SEQUENCE [LARGE SCALE GENOMIC DNA]</scope>
    <source>
        <strain evidence="10 11">NJ-3-1</strain>
    </source>
</reference>
<feature type="transmembrane region" description="Helical" evidence="8">
    <location>
        <begin position="145"/>
        <end position="163"/>
    </location>
</feature>
<evidence type="ECO:0000256" key="3">
    <source>
        <dbReference type="ARBA" id="ARBA00022448"/>
    </source>
</evidence>
<feature type="transmembrane region" description="Helical" evidence="8">
    <location>
        <begin position="60"/>
        <end position="81"/>
    </location>
</feature>
<evidence type="ECO:0000313" key="11">
    <source>
        <dbReference type="Proteomes" id="UP000509626"/>
    </source>
</evidence>
<dbReference type="GO" id="GO:0035435">
    <property type="term" value="P:phosphate ion transmembrane transport"/>
    <property type="evidence" value="ECO:0007669"/>
    <property type="project" value="InterPro"/>
</dbReference>
<dbReference type="CDD" id="cd06261">
    <property type="entry name" value="TM_PBP2"/>
    <property type="match status" value="1"/>
</dbReference>
<feature type="transmembrane region" description="Helical" evidence="8">
    <location>
        <begin position="260"/>
        <end position="286"/>
    </location>
</feature>
<dbReference type="OrthoDB" id="11402at2157"/>
<keyword evidence="5 8" id="KW-0812">Transmembrane</keyword>
<feature type="transmembrane region" description="Helical" evidence="8">
    <location>
        <begin position="204"/>
        <end position="224"/>
    </location>
</feature>
<dbReference type="InterPro" id="IPR000515">
    <property type="entry name" value="MetI-like"/>
</dbReference>
<keyword evidence="6 8" id="KW-1133">Transmembrane helix</keyword>
<dbReference type="InterPro" id="IPR035906">
    <property type="entry name" value="MetI-like_sf"/>
</dbReference>
<evidence type="ECO:0000256" key="8">
    <source>
        <dbReference type="RuleBase" id="RU363043"/>
    </source>
</evidence>
<feature type="domain" description="ABC transmembrane type-1" evidence="9">
    <location>
        <begin position="312"/>
        <end position="524"/>
    </location>
</feature>
<dbReference type="PANTHER" id="PTHR43470">
    <property type="entry name" value="PHOSPHATE TRANSPORT SYSTEM PERMEASE PROTEIN PSTA-RELATED"/>
    <property type="match status" value="1"/>
</dbReference>
<evidence type="ECO:0000256" key="2">
    <source>
        <dbReference type="ARBA" id="ARBA00007069"/>
    </source>
</evidence>
<dbReference type="GO" id="GO:0005315">
    <property type="term" value="F:phosphate transmembrane transporter activity"/>
    <property type="evidence" value="ECO:0007669"/>
    <property type="project" value="InterPro"/>
</dbReference>
<dbReference type="AlphaFoldDB" id="A0A7D5QGL4"/>
<dbReference type="Pfam" id="PF00528">
    <property type="entry name" value="BPD_transp_1"/>
    <property type="match status" value="1"/>
</dbReference>
<dbReference type="KEGG" id="halu:HUG12_07315"/>
<organism evidence="10 11">
    <name type="scientific">Halorarum salinum</name>
    <dbReference type="NCBI Taxonomy" id="2743089"/>
    <lineage>
        <taxon>Archaea</taxon>
        <taxon>Methanobacteriati</taxon>
        <taxon>Methanobacteriota</taxon>
        <taxon>Stenosarchaea group</taxon>
        <taxon>Halobacteria</taxon>
        <taxon>Halobacteriales</taxon>
        <taxon>Haloferacaceae</taxon>
        <taxon>Halorarum</taxon>
    </lineage>
</organism>
<dbReference type="SUPFAM" id="SSF161098">
    <property type="entry name" value="MetI-like"/>
    <property type="match status" value="1"/>
</dbReference>
<dbReference type="PROSITE" id="PS50928">
    <property type="entry name" value="ABC_TM1"/>
    <property type="match status" value="1"/>
</dbReference>
<accession>A0A7D5QGL4</accession>
<comment type="caution">
    <text evidence="8">Lacks conserved residue(s) required for the propagation of feature annotation.</text>
</comment>